<keyword evidence="3" id="KW-0731">Sigma factor</keyword>
<proteinExistence type="inferred from homology"/>
<evidence type="ECO:0000259" key="6">
    <source>
        <dbReference type="Pfam" id="PF04542"/>
    </source>
</evidence>
<accession>A0A382HBB5</accession>
<keyword evidence="4" id="KW-0238">DNA-binding</keyword>
<dbReference type="GO" id="GO:0003677">
    <property type="term" value="F:DNA binding"/>
    <property type="evidence" value="ECO:0007669"/>
    <property type="project" value="UniProtKB-KW"/>
</dbReference>
<dbReference type="Pfam" id="PF08281">
    <property type="entry name" value="Sigma70_r4_2"/>
    <property type="match status" value="1"/>
</dbReference>
<sequence length="199" mass="23077">MERVGSSVLLVEGLQHGKAGALAELVHKYQRRIYRIAMQITRNHEDASDVTQETFLKVYESIYSLRRKAAFETWIYRIAVNKATNLVKRRDRRCESSLSVVCEHDAHFDFRRNSNLINVPHLHVEKQELQKTVTQAVNSLSLKHRTVVVLYEFEGLTHVEIASILGCSEGTVRSRLHYARKQLRDRLKSYIDTTSVDLR</sequence>
<dbReference type="Pfam" id="PF04542">
    <property type="entry name" value="Sigma70_r2"/>
    <property type="match status" value="1"/>
</dbReference>
<organism evidence="8">
    <name type="scientific">marine metagenome</name>
    <dbReference type="NCBI Taxonomy" id="408172"/>
    <lineage>
        <taxon>unclassified sequences</taxon>
        <taxon>metagenomes</taxon>
        <taxon>ecological metagenomes</taxon>
    </lineage>
</organism>
<dbReference type="InterPro" id="IPR036388">
    <property type="entry name" value="WH-like_DNA-bd_sf"/>
</dbReference>
<gene>
    <name evidence="8" type="ORF">METZ01_LOCUS237306</name>
</gene>
<dbReference type="GO" id="GO:0006352">
    <property type="term" value="P:DNA-templated transcription initiation"/>
    <property type="evidence" value="ECO:0007669"/>
    <property type="project" value="InterPro"/>
</dbReference>
<evidence type="ECO:0008006" key="9">
    <source>
        <dbReference type="Google" id="ProtNLM"/>
    </source>
</evidence>
<dbReference type="InterPro" id="IPR007627">
    <property type="entry name" value="RNA_pol_sigma70_r2"/>
</dbReference>
<dbReference type="EMBL" id="UINC01060197">
    <property type="protein sequence ID" value="SVB84452.1"/>
    <property type="molecule type" value="Genomic_DNA"/>
</dbReference>
<comment type="similarity">
    <text evidence="1">Belongs to the sigma-70 factor family. ECF subfamily.</text>
</comment>
<dbReference type="AlphaFoldDB" id="A0A382HBB5"/>
<keyword evidence="2" id="KW-0805">Transcription regulation</keyword>
<feature type="domain" description="RNA polymerase sigma-70 region 2" evidence="6">
    <location>
        <begin position="25"/>
        <end position="93"/>
    </location>
</feature>
<feature type="domain" description="RNA polymerase sigma factor 70 region 4 type 2" evidence="7">
    <location>
        <begin position="133"/>
        <end position="183"/>
    </location>
</feature>
<dbReference type="NCBIfam" id="TIGR02937">
    <property type="entry name" value="sigma70-ECF"/>
    <property type="match status" value="1"/>
</dbReference>
<dbReference type="GO" id="GO:0016987">
    <property type="term" value="F:sigma factor activity"/>
    <property type="evidence" value="ECO:0007669"/>
    <property type="project" value="UniProtKB-KW"/>
</dbReference>
<dbReference type="PANTHER" id="PTHR43133:SF8">
    <property type="entry name" value="RNA POLYMERASE SIGMA FACTOR HI_1459-RELATED"/>
    <property type="match status" value="1"/>
</dbReference>
<protein>
    <recommendedName>
        <fullName evidence="9">HTH luxR-type domain-containing protein</fullName>
    </recommendedName>
</protein>
<reference evidence="8" key="1">
    <citation type="submission" date="2018-05" db="EMBL/GenBank/DDBJ databases">
        <authorList>
            <person name="Lanie J.A."/>
            <person name="Ng W.-L."/>
            <person name="Kazmierczak K.M."/>
            <person name="Andrzejewski T.M."/>
            <person name="Davidsen T.M."/>
            <person name="Wayne K.J."/>
            <person name="Tettelin H."/>
            <person name="Glass J.I."/>
            <person name="Rusch D."/>
            <person name="Podicherti R."/>
            <person name="Tsui H.-C.T."/>
            <person name="Winkler M.E."/>
        </authorList>
    </citation>
    <scope>NUCLEOTIDE SEQUENCE</scope>
</reference>
<dbReference type="InterPro" id="IPR039425">
    <property type="entry name" value="RNA_pol_sigma-70-like"/>
</dbReference>
<evidence type="ECO:0000313" key="8">
    <source>
        <dbReference type="EMBL" id="SVB84452.1"/>
    </source>
</evidence>
<dbReference type="Gene3D" id="1.10.1740.10">
    <property type="match status" value="1"/>
</dbReference>
<dbReference type="InterPro" id="IPR014284">
    <property type="entry name" value="RNA_pol_sigma-70_dom"/>
</dbReference>
<name>A0A382HBB5_9ZZZZ</name>
<dbReference type="SUPFAM" id="SSF88659">
    <property type="entry name" value="Sigma3 and sigma4 domains of RNA polymerase sigma factors"/>
    <property type="match status" value="1"/>
</dbReference>
<evidence type="ECO:0000259" key="7">
    <source>
        <dbReference type="Pfam" id="PF08281"/>
    </source>
</evidence>
<dbReference type="SUPFAM" id="SSF88946">
    <property type="entry name" value="Sigma2 domain of RNA polymerase sigma factors"/>
    <property type="match status" value="1"/>
</dbReference>
<keyword evidence="5" id="KW-0804">Transcription</keyword>
<evidence type="ECO:0000256" key="1">
    <source>
        <dbReference type="ARBA" id="ARBA00010641"/>
    </source>
</evidence>
<dbReference type="CDD" id="cd06171">
    <property type="entry name" value="Sigma70_r4"/>
    <property type="match status" value="1"/>
</dbReference>
<evidence type="ECO:0000256" key="5">
    <source>
        <dbReference type="ARBA" id="ARBA00023163"/>
    </source>
</evidence>
<evidence type="ECO:0000256" key="3">
    <source>
        <dbReference type="ARBA" id="ARBA00023082"/>
    </source>
</evidence>
<dbReference type="InterPro" id="IPR013324">
    <property type="entry name" value="RNA_pol_sigma_r3/r4-like"/>
</dbReference>
<evidence type="ECO:0000256" key="4">
    <source>
        <dbReference type="ARBA" id="ARBA00023125"/>
    </source>
</evidence>
<dbReference type="PANTHER" id="PTHR43133">
    <property type="entry name" value="RNA POLYMERASE ECF-TYPE SIGMA FACTO"/>
    <property type="match status" value="1"/>
</dbReference>
<dbReference type="InterPro" id="IPR013249">
    <property type="entry name" value="RNA_pol_sigma70_r4_t2"/>
</dbReference>
<evidence type="ECO:0000256" key="2">
    <source>
        <dbReference type="ARBA" id="ARBA00023015"/>
    </source>
</evidence>
<dbReference type="InterPro" id="IPR013325">
    <property type="entry name" value="RNA_pol_sigma_r2"/>
</dbReference>
<dbReference type="Gene3D" id="1.10.10.10">
    <property type="entry name" value="Winged helix-like DNA-binding domain superfamily/Winged helix DNA-binding domain"/>
    <property type="match status" value="1"/>
</dbReference>